<dbReference type="EMBL" id="JAUSQZ010000001">
    <property type="protein sequence ID" value="MDP9829323.1"/>
    <property type="molecule type" value="Genomic_DNA"/>
</dbReference>
<dbReference type="InterPro" id="IPR051267">
    <property type="entry name" value="STEAP_metalloreductase"/>
</dbReference>
<feature type="domain" description="Pyrroline-5-carboxylate reductase catalytic N-terminal" evidence="2">
    <location>
        <begin position="4"/>
        <end position="92"/>
    </location>
</feature>
<organism evidence="3 4">
    <name type="scientific">Kineosporia succinea</name>
    <dbReference type="NCBI Taxonomy" id="84632"/>
    <lineage>
        <taxon>Bacteria</taxon>
        <taxon>Bacillati</taxon>
        <taxon>Actinomycetota</taxon>
        <taxon>Actinomycetes</taxon>
        <taxon>Kineosporiales</taxon>
        <taxon>Kineosporiaceae</taxon>
        <taxon>Kineosporia</taxon>
    </lineage>
</organism>
<dbReference type="Pfam" id="PF03807">
    <property type="entry name" value="F420_oxidored"/>
    <property type="match status" value="1"/>
</dbReference>
<dbReference type="PANTHER" id="PTHR14239">
    <property type="entry name" value="DUDULIN-RELATED"/>
    <property type="match status" value="1"/>
</dbReference>
<dbReference type="SUPFAM" id="SSF51735">
    <property type="entry name" value="NAD(P)-binding Rossmann-fold domains"/>
    <property type="match status" value="1"/>
</dbReference>
<evidence type="ECO:0000313" key="4">
    <source>
        <dbReference type="Proteomes" id="UP001235712"/>
    </source>
</evidence>
<name>A0ABT9P9G1_9ACTN</name>
<dbReference type="InterPro" id="IPR028939">
    <property type="entry name" value="P5C_Rdtase_cat_N"/>
</dbReference>
<dbReference type="Proteomes" id="UP001235712">
    <property type="component" value="Unassembled WGS sequence"/>
</dbReference>
<dbReference type="InterPro" id="IPR036291">
    <property type="entry name" value="NAD(P)-bd_dom_sf"/>
</dbReference>
<comment type="caution">
    <text evidence="3">The sequence shown here is derived from an EMBL/GenBank/DDBJ whole genome shotgun (WGS) entry which is preliminary data.</text>
</comment>
<protein>
    <submittedName>
        <fullName evidence="3">Dinucleotide-binding enzyme</fullName>
    </submittedName>
</protein>
<reference evidence="3 4" key="1">
    <citation type="submission" date="2023-07" db="EMBL/GenBank/DDBJ databases">
        <title>Sequencing the genomes of 1000 actinobacteria strains.</title>
        <authorList>
            <person name="Klenk H.-P."/>
        </authorList>
    </citation>
    <scope>NUCLEOTIDE SEQUENCE [LARGE SCALE GENOMIC DNA]</scope>
    <source>
        <strain evidence="3 4">DSM 44388</strain>
    </source>
</reference>
<evidence type="ECO:0000259" key="2">
    <source>
        <dbReference type="Pfam" id="PF03807"/>
    </source>
</evidence>
<gene>
    <name evidence="3" type="ORF">J2S57_005072</name>
</gene>
<proteinExistence type="predicted"/>
<keyword evidence="4" id="KW-1185">Reference proteome</keyword>
<keyword evidence="1" id="KW-0560">Oxidoreductase</keyword>
<accession>A0ABT9P9G1</accession>
<evidence type="ECO:0000256" key="1">
    <source>
        <dbReference type="ARBA" id="ARBA00023002"/>
    </source>
</evidence>
<dbReference type="Gene3D" id="3.40.50.720">
    <property type="entry name" value="NAD(P)-binding Rossmann-like Domain"/>
    <property type="match status" value="1"/>
</dbReference>
<sequence>MTTLGFIGTGKVGAALARLAVGAGHDVVLANRRGPATLQDLVEELGPRARAATVPEAARAGEIVVVAVPLTSYPELPVEALRGKVVIDTSNHKPGEHTGHLPAVDQGLTTPYEVMQHHLPQSFVVKAFSNMFFRHLAALARPAGAADRSALPVAGDDPSARARVGELLNTLGYDPLDAGPLVESRRFAAFGTPANQAYLDPEGLFAAPGRPAPATRVAELLRRVP</sequence>
<evidence type="ECO:0000313" key="3">
    <source>
        <dbReference type="EMBL" id="MDP9829323.1"/>
    </source>
</evidence>